<dbReference type="InParanoid" id="A0A316YHM0"/>
<proteinExistence type="inferred from homology"/>
<dbReference type="GO" id="GO:0005634">
    <property type="term" value="C:nucleus"/>
    <property type="evidence" value="ECO:0007669"/>
    <property type="project" value="UniProtKB-ARBA"/>
</dbReference>
<keyword evidence="2 5" id="KW-0647">Proteasome</keyword>
<dbReference type="SMART" id="SM00088">
    <property type="entry name" value="PINT"/>
    <property type="match status" value="1"/>
</dbReference>
<feature type="region of interest" description="Disordered" evidence="3">
    <location>
        <begin position="1"/>
        <end position="24"/>
    </location>
</feature>
<dbReference type="SUPFAM" id="SSF46785">
    <property type="entry name" value="Winged helix' DNA-binding domain"/>
    <property type="match status" value="1"/>
</dbReference>
<dbReference type="GeneID" id="37047145"/>
<sequence length="540" mass="61195">MASVEKKQEADLSPEVDSLEPKAESLAKAGKLDEALEQVLAVEKKARNAADLSSTTRCLLLILHLLRTTPSAKSPSWDQLNETIVSLSKKHGQLKQATVKMVGAAMCYLHAPGIGESGKKEEEVTKEVEMEDAKKKEEAKAKDEARAKKEEADKSSGSKDEKTEKKKKMQEAMEVEDKGEGKEHEGVSKWMARAKEIGDQGVTEPMKVKLLETIRQVTEGKIFVEVARARSTLLLSQILEREGKIPEAADTLGDLAVETFGSMERREKHEIILEQMRLYMLREDWSRMAIVGRKINTKFFDDEKQHDLKLRYYELMIKLSLNARKHLDVCKHYHEIYNTPSVRDETAKAAEALRSIVVFLVLSPYDNEQSDLMARTERIEALDKVPEHKNLLKCFTTPELMRWPGIDALYNPILRATPTFDKSKDGEYRWEELHKRVVEHNIRVVSRYYTRITLLRLSQLLDLSQDVAETSLASLVSNATVHAKIDRPAGVVSFEKKKDTAEQLNAWSTDMGQLLNLVEDTSHLIAREYAISRAGLVAKD</sequence>
<dbReference type="Pfam" id="PF18098">
    <property type="entry name" value="RPN5_C"/>
    <property type="match status" value="1"/>
</dbReference>
<dbReference type="PANTHER" id="PTHR10855:SF1">
    <property type="entry name" value="26S PROTEASOME NON-ATPASE REGULATORY SUBUNIT 12"/>
    <property type="match status" value="1"/>
</dbReference>
<keyword evidence="6" id="KW-1185">Reference proteome</keyword>
<dbReference type="Pfam" id="PF01399">
    <property type="entry name" value="PCI"/>
    <property type="match status" value="1"/>
</dbReference>
<comment type="similarity">
    <text evidence="1">Belongs to the proteasome subunit p55 family.</text>
</comment>
<gene>
    <name evidence="5" type="ORF">FA10DRAFT_303317</name>
</gene>
<organism evidence="5 6">
    <name type="scientific">Acaromyces ingoldii</name>
    <dbReference type="NCBI Taxonomy" id="215250"/>
    <lineage>
        <taxon>Eukaryota</taxon>
        <taxon>Fungi</taxon>
        <taxon>Dikarya</taxon>
        <taxon>Basidiomycota</taxon>
        <taxon>Ustilaginomycotina</taxon>
        <taxon>Exobasidiomycetes</taxon>
        <taxon>Exobasidiales</taxon>
        <taxon>Cryptobasidiaceae</taxon>
        <taxon>Acaromyces</taxon>
    </lineage>
</organism>
<dbReference type="GO" id="GO:0008541">
    <property type="term" value="C:proteasome regulatory particle, lid subcomplex"/>
    <property type="evidence" value="ECO:0007669"/>
    <property type="project" value="TreeGrafter"/>
</dbReference>
<evidence type="ECO:0000259" key="4">
    <source>
        <dbReference type="PROSITE" id="PS50250"/>
    </source>
</evidence>
<name>A0A316YHM0_9BASI</name>
<dbReference type="STRING" id="215250.A0A316YHM0"/>
<dbReference type="RefSeq" id="XP_025375542.1">
    <property type="nucleotide sequence ID" value="XM_025525229.1"/>
</dbReference>
<reference evidence="5 6" key="1">
    <citation type="journal article" date="2018" name="Mol. Biol. Evol.">
        <title>Broad Genomic Sampling Reveals a Smut Pathogenic Ancestry of the Fungal Clade Ustilaginomycotina.</title>
        <authorList>
            <person name="Kijpornyongpan T."/>
            <person name="Mondo S.J."/>
            <person name="Barry K."/>
            <person name="Sandor L."/>
            <person name="Lee J."/>
            <person name="Lipzen A."/>
            <person name="Pangilinan J."/>
            <person name="LaButti K."/>
            <person name="Hainaut M."/>
            <person name="Henrissat B."/>
            <person name="Grigoriev I.V."/>
            <person name="Spatafora J.W."/>
            <person name="Aime M.C."/>
        </authorList>
    </citation>
    <scope>NUCLEOTIDE SEQUENCE [LARGE SCALE GENOMIC DNA]</scope>
    <source>
        <strain evidence="5 6">MCA 4198</strain>
    </source>
</reference>
<dbReference type="FunCoup" id="A0A316YHM0">
    <property type="interactions" value="647"/>
</dbReference>
<dbReference type="InterPro" id="IPR000717">
    <property type="entry name" value="PCI_dom"/>
</dbReference>
<feature type="region of interest" description="Disordered" evidence="3">
    <location>
        <begin position="114"/>
        <end position="186"/>
    </location>
</feature>
<dbReference type="InterPro" id="IPR040134">
    <property type="entry name" value="PSMD12/CSN4"/>
</dbReference>
<dbReference type="Pfam" id="PF22241">
    <property type="entry name" value="PSMD12-CSN4_N"/>
    <property type="match status" value="2"/>
</dbReference>
<dbReference type="InterPro" id="IPR036388">
    <property type="entry name" value="WH-like_DNA-bd_sf"/>
</dbReference>
<evidence type="ECO:0000256" key="3">
    <source>
        <dbReference type="SAM" id="MobiDB-lite"/>
    </source>
</evidence>
<dbReference type="EMBL" id="KZ819638">
    <property type="protein sequence ID" value="PWN88344.1"/>
    <property type="molecule type" value="Genomic_DNA"/>
</dbReference>
<dbReference type="InterPro" id="IPR054559">
    <property type="entry name" value="PSMD12-CSN4-like_N"/>
</dbReference>
<dbReference type="GO" id="GO:0005737">
    <property type="term" value="C:cytoplasm"/>
    <property type="evidence" value="ECO:0007669"/>
    <property type="project" value="TreeGrafter"/>
</dbReference>
<dbReference type="PROSITE" id="PS50250">
    <property type="entry name" value="PCI"/>
    <property type="match status" value="1"/>
</dbReference>
<dbReference type="AlphaFoldDB" id="A0A316YHM0"/>
<evidence type="ECO:0000256" key="2">
    <source>
        <dbReference type="ARBA" id="ARBA00022942"/>
    </source>
</evidence>
<evidence type="ECO:0000256" key="1">
    <source>
        <dbReference type="ARBA" id="ARBA00006397"/>
    </source>
</evidence>
<protein>
    <submittedName>
        <fullName evidence="5">Putative RPN5-26S proteasome regulatory subunit</fullName>
    </submittedName>
</protein>
<feature type="compositionally biased region" description="Basic and acidic residues" evidence="3">
    <location>
        <begin position="117"/>
        <end position="186"/>
    </location>
</feature>
<dbReference type="PANTHER" id="PTHR10855">
    <property type="entry name" value="26S PROTEASOME NON-ATPASE REGULATORY SUBUNIT 12/COP9 SIGNALOSOME COMPLEX SUBUNIT 4"/>
    <property type="match status" value="1"/>
</dbReference>
<dbReference type="Proteomes" id="UP000245768">
    <property type="component" value="Unassembled WGS sequence"/>
</dbReference>
<dbReference type="Gene3D" id="1.10.10.10">
    <property type="entry name" value="Winged helix-like DNA-binding domain superfamily/Winged helix DNA-binding domain"/>
    <property type="match status" value="1"/>
</dbReference>
<feature type="domain" description="PCI" evidence="4">
    <location>
        <begin position="328"/>
        <end position="499"/>
    </location>
</feature>
<evidence type="ECO:0000313" key="5">
    <source>
        <dbReference type="EMBL" id="PWN88344.1"/>
    </source>
</evidence>
<feature type="compositionally biased region" description="Basic and acidic residues" evidence="3">
    <location>
        <begin position="1"/>
        <end position="10"/>
    </location>
</feature>
<dbReference type="InterPro" id="IPR036390">
    <property type="entry name" value="WH_DNA-bd_sf"/>
</dbReference>
<evidence type="ECO:0000313" key="6">
    <source>
        <dbReference type="Proteomes" id="UP000245768"/>
    </source>
</evidence>
<dbReference type="OrthoDB" id="268763at2759"/>
<dbReference type="FunFam" id="1.10.10.10:FF:000070">
    <property type="entry name" value="26S proteasome non-ATPase regulatory subunit 12"/>
    <property type="match status" value="1"/>
</dbReference>
<accession>A0A316YHM0</accession>
<dbReference type="InterPro" id="IPR040896">
    <property type="entry name" value="RPN5_C"/>
</dbReference>